<dbReference type="GO" id="GO:0003677">
    <property type="term" value="F:DNA binding"/>
    <property type="evidence" value="ECO:0007669"/>
    <property type="project" value="UniProtKB-KW"/>
</dbReference>
<dbReference type="Proteomes" id="UP000295636">
    <property type="component" value="Unassembled WGS sequence"/>
</dbReference>
<dbReference type="EMBL" id="SMRT01000021">
    <property type="protein sequence ID" value="TDF92360.1"/>
    <property type="molecule type" value="Genomic_DNA"/>
</dbReference>
<reference evidence="5 6" key="1">
    <citation type="submission" date="2019-03" db="EMBL/GenBank/DDBJ databases">
        <title>This is whole genome sequence of Paenibacillus sp MS74 strain.</title>
        <authorList>
            <person name="Trinh H.N."/>
        </authorList>
    </citation>
    <scope>NUCLEOTIDE SEQUENCE [LARGE SCALE GENOMIC DNA]</scope>
    <source>
        <strain evidence="5 6">MS74</strain>
    </source>
</reference>
<gene>
    <name evidence="5" type="ORF">E1757_30290</name>
</gene>
<proteinExistence type="predicted"/>
<dbReference type="Pfam" id="PF01638">
    <property type="entry name" value="HxlR"/>
    <property type="match status" value="1"/>
</dbReference>
<evidence type="ECO:0000313" key="5">
    <source>
        <dbReference type="EMBL" id="TDF92360.1"/>
    </source>
</evidence>
<dbReference type="InterPro" id="IPR002577">
    <property type="entry name" value="HTH_HxlR"/>
</dbReference>
<evidence type="ECO:0000256" key="2">
    <source>
        <dbReference type="ARBA" id="ARBA00023125"/>
    </source>
</evidence>
<keyword evidence="6" id="KW-1185">Reference proteome</keyword>
<dbReference type="OrthoDB" id="9791143at2"/>
<dbReference type="InterPro" id="IPR036388">
    <property type="entry name" value="WH-like_DNA-bd_sf"/>
</dbReference>
<dbReference type="PROSITE" id="PS51118">
    <property type="entry name" value="HTH_HXLR"/>
    <property type="match status" value="1"/>
</dbReference>
<dbReference type="SUPFAM" id="SSF46785">
    <property type="entry name" value="Winged helix' DNA-binding domain"/>
    <property type="match status" value="1"/>
</dbReference>
<keyword evidence="3" id="KW-0804">Transcription</keyword>
<dbReference type="AlphaFoldDB" id="A0A4R5KE10"/>
<name>A0A4R5KE10_9BACL</name>
<evidence type="ECO:0000313" key="6">
    <source>
        <dbReference type="Proteomes" id="UP000295636"/>
    </source>
</evidence>
<keyword evidence="1" id="KW-0805">Transcription regulation</keyword>
<feature type="domain" description="HTH hxlR-type" evidence="4">
    <location>
        <begin position="34"/>
        <end position="134"/>
    </location>
</feature>
<dbReference type="PANTHER" id="PTHR33204">
    <property type="entry name" value="TRANSCRIPTIONAL REGULATOR, MARR FAMILY"/>
    <property type="match status" value="1"/>
</dbReference>
<dbReference type="PANTHER" id="PTHR33204:SF18">
    <property type="entry name" value="TRANSCRIPTIONAL REGULATORY PROTEIN"/>
    <property type="match status" value="1"/>
</dbReference>
<sequence length="135" mass="15961">MLYFHKETLYLAVLTNNKRDVRSDRLNGNEEQRCLAAVNEALQVIGSKWAFHVIAQLYYRSQRFNQLRRSLGNISIKSLTDILRQLEQHQIVHRQVFPTIPVSVEYSLTEKGKEYRSVLLQMREWGEKWNGDPNK</sequence>
<organism evidence="5 6">
    <name type="scientific">Paenibacillus piri</name>
    <dbReference type="NCBI Taxonomy" id="2547395"/>
    <lineage>
        <taxon>Bacteria</taxon>
        <taxon>Bacillati</taxon>
        <taxon>Bacillota</taxon>
        <taxon>Bacilli</taxon>
        <taxon>Bacillales</taxon>
        <taxon>Paenibacillaceae</taxon>
        <taxon>Paenibacillus</taxon>
    </lineage>
</organism>
<dbReference type="Gene3D" id="1.10.10.10">
    <property type="entry name" value="Winged helix-like DNA-binding domain superfamily/Winged helix DNA-binding domain"/>
    <property type="match status" value="1"/>
</dbReference>
<accession>A0A4R5KE10</accession>
<dbReference type="InterPro" id="IPR036390">
    <property type="entry name" value="WH_DNA-bd_sf"/>
</dbReference>
<evidence type="ECO:0000259" key="4">
    <source>
        <dbReference type="PROSITE" id="PS51118"/>
    </source>
</evidence>
<keyword evidence="2" id="KW-0238">DNA-binding</keyword>
<evidence type="ECO:0000256" key="1">
    <source>
        <dbReference type="ARBA" id="ARBA00023015"/>
    </source>
</evidence>
<evidence type="ECO:0000256" key="3">
    <source>
        <dbReference type="ARBA" id="ARBA00023163"/>
    </source>
</evidence>
<protein>
    <submittedName>
        <fullName evidence="5">Transcriptional regulator</fullName>
    </submittedName>
</protein>
<comment type="caution">
    <text evidence="5">The sequence shown here is derived from an EMBL/GenBank/DDBJ whole genome shotgun (WGS) entry which is preliminary data.</text>
</comment>